<reference evidence="3 4" key="1">
    <citation type="submission" date="2016-10" db="EMBL/GenBank/DDBJ databases">
        <authorList>
            <person name="de Groot N.N."/>
        </authorList>
    </citation>
    <scope>NUCLEOTIDE SEQUENCE [LARGE SCALE GENOMIC DNA]</scope>
    <source>
        <strain evidence="3 4">DSM 44892</strain>
    </source>
</reference>
<dbReference type="EMBL" id="FNDN01000006">
    <property type="protein sequence ID" value="SDI24740.1"/>
    <property type="molecule type" value="Genomic_DNA"/>
</dbReference>
<keyword evidence="1" id="KW-0732">Signal</keyword>
<accession>A0A1G8J244</accession>
<dbReference type="AlphaFoldDB" id="A0A1G8J244"/>
<feature type="region of interest" description="Disordered" evidence="2">
    <location>
        <begin position="1"/>
        <end position="32"/>
    </location>
</feature>
<feature type="region of interest" description="Disordered" evidence="2">
    <location>
        <begin position="51"/>
        <end position="97"/>
    </location>
</feature>
<dbReference type="Proteomes" id="UP000183263">
    <property type="component" value="Unassembled WGS sequence"/>
</dbReference>
<evidence type="ECO:0000313" key="3">
    <source>
        <dbReference type="EMBL" id="SDI24740.1"/>
    </source>
</evidence>
<feature type="compositionally biased region" description="Pro residues" evidence="2">
    <location>
        <begin position="12"/>
        <end position="24"/>
    </location>
</feature>
<sequence length="222" mass="23150">MTQPPGQMPQQPWTPQPGAVPQPTPSRKRKKWPWVVGTLAALVIVSAIAGGGDSDDTPRTASDPAPADAAAPAAPADAAPVVADPQPGPAAPGLHTPVRDGKFEFVVTDVQTGLAQVGDNPYLIEKAQGQFVVVTMTVHNISGEPKGLSPSDQDLYDEAGRTFTANTMAGISLGSDVAVWDRINPGNTVTMQVVFDMPVDAIPAEIELHDSMFSGGTRVALR</sequence>
<dbReference type="InterPro" id="IPR029051">
    <property type="entry name" value="DUF4352"/>
</dbReference>
<dbReference type="RefSeq" id="WP_139183249.1">
    <property type="nucleotide sequence ID" value="NZ_CP048813.1"/>
</dbReference>
<evidence type="ECO:0000256" key="1">
    <source>
        <dbReference type="ARBA" id="ARBA00022729"/>
    </source>
</evidence>
<evidence type="ECO:0000256" key="2">
    <source>
        <dbReference type="SAM" id="MobiDB-lite"/>
    </source>
</evidence>
<dbReference type="InterPro" id="IPR029050">
    <property type="entry name" value="Immunoprotect_excell_Ig-like"/>
</dbReference>
<evidence type="ECO:0000313" key="4">
    <source>
        <dbReference type="Proteomes" id="UP000183263"/>
    </source>
</evidence>
<protein>
    <submittedName>
        <fullName evidence="3">Uncharacterized protein</fullName>
    </submittedName>
</protein>
<organism evidence="3 4">
    <name type="scientific">Rhodococcus triatomae</name>
    <dbReference type="NCBI Taxonomy" id="300028"/>
    <lineage>
        <taxon>Bacteria</taxon>
        <taxon>Bacillati</taxon>
        <taxon>Actinomycetota</taxon>
        <taxon>Actinomycetes</taxon>
        <taxon>Mycobacteriales</taxon>
        <taxon>Nocardiaceae</taxon>
        <taxon>Rhodococcus</taxon>
    </lineage>
</organism>
<feature type="compositionally biased region" description="Low complexity" evidence="2">
    <location>
        <begin position="63"/>
        <end position="85"/>
    </location>
</feature>
<feature type="compositionally biased region" description="Low complexity" evidence="2">
    <location>
        <begin position="1"/>
        <end position="11"/>
    </location>
</feature>
<name>A0A1G8J244_9NOCA</name>
<proteinExistence type="predicted"/>
<dbReference type="OrthoDB" id="3430849at2"/>
<gene>
    <name evidence="3" type="ORF">SAMN05444695_10625</name>
</gene>
<dbReference type="Gene3D" id="2.60.40.1240">
    <property type="match status" value="1"/>
</dbReference>
<keyword evidence="4" id="KW-1185">Reference proteome</keyword>
<dbReference type="Pfam" id="PF11611">
    <property type="entry name" value="DUF4352"/>
    <property type="match status" value="1"/>
</dbReference>